<keyword evidence="1" id="KW-1133">Transmembrane helix</keyword>
<sequence>MLLLAVGFGNFIFAISKNILVNYSIWTPRILGALAAGLFSVIFVYASKYVSKRQN</sequence>
<dbReference type="Proteomes" id="UP001057025">
    <property type="component" value="Chromosome"/>
</dbReference>
<gene>
    <name evidence="2" type="ORF">M3M39_01505</name>
</gene>
<proteinExistence type="predicted"/>
<reference evidence="2" key="1">
    <citation type="submission" date="2022-05" db="EMBL/GenBank/DDBJ databases">
        <authorList>
            <person name="Oliphant S.A."/>
            <person name="Watson-Haigh N.S."/>
            <person name="Sumby K.M."/>
            <person name="Gardner J.M."/>
            <person name="Jiranek V."/>
        </authorList>
    </citation>
    <scope>NUCLEOTIDE SEQUENCE</scope>
    <source>
        <strain evidence="2">KI11_C11</strain>
    </source>
</reference>
<protein>
    <submittedName>
        <fullName evidence="2">Uncharacterized protein</fullName>
    </submittedName>
</protein>
<evidence type="ECO:0000313" key="2">
    <source>
        <dbReference type="EMBL" id="USS88185.1"/>
    </source>
</evidence>
<name>A0ABY5BTC6_9LACO</name>
<keyword evidence="1" id="KW-0812">Transmembrane</keyword>
<organism evidence="2 3">
    <name type="scientific">Fructilactobacillus hinvesii</name>
    <dbReference type="NCBI Taxonomy" id="2940300"/>
    <lineage>
        <taxon>Bacteria</taxon>
        <taxon>Bacillati</taxon>
        <taxon>Bacillota</taxon>
        <taxon>Bacilli</taxon>
        <taxon>Lactobacillales</taxon>
        <taxon>Lactobacillaceae</taxon>
        <taxon>Fructilactobacillus</taxon>
    </lineage>
</organism>
<accession>A0ABY5BTC6</accession>
<keyword evidence="1" id="KW-0472">Membrane</keyword>
<evidence type="ECO:0000256" key="1">
    <source>
        <dbReference type="SAM" id="Phobius"/>
    </source>
</evidence>
<dbReference type="RefSeq" id="WP_252797471.1">
    <property type="nucleotide sequence ID" value="NZ_CP097118.1"/>
</dbReference>
<keyword evidence="3" id="KW-1185">Reference proteome</keyword>
<feature type="transmembrane region" description="Helical" evidence="1">
    <location>
        <begin position="30"/>
        <end position="50"/>
    </location>
</feature>
<evidence type="ECO:0000313" key="3">
    <source>
        <dbReference type="Proteomes" id="UP001057025"/>
    </source>
</evidence>
<dbReference type="EMBL" id="CP097118">
    <property type="protein sequence ID" value="USS88185.1"/>
    <property type="molecule type" value="Genomic_DNA"/>
</dbReference>